<proteinExistence type="predicted"/>
<dbReference type="GO" id="GO:0005524">
    <property type="term" value="F:ATP binding"/>
    <property type="evidence" value="ECO:0007669"/>
    <property type="project" value="UniProtKB-KW"/>
</dbReference>
<feature type="domain" description="TniQ" evidence="1">
    <location>
        <begin position="4"/>
        <end position="143"/>
    </location>
</feature>
<dbReference type="Proteomes" id="UP000254055">
    <property type="component" value="Unassembled WGS sequence"/>
</dbReference>
<gene>
    <name evidence="2" type="ORF">NCTC12229_00232</name>
</gene>
<dbReference type="RefSeq" id="WP_070765483.1">
    <property type="nucleotide sequence ID" value="NZ_UGRS01000001.1"/>
</dbReference>
<reference evidence="2 3" key="1">
    <citation type="submission" date="2018-06" db="EMBL/GenBank/DDBJ databases">
        <authorList>
            <consortium name="Pathogen Informatics"/>
            <person name="Doyle S."/>
        </authorList>
    </citation>
    <scope>NUCLEOTIDE SEQUENCE [LARGE SCALE GENOMIC DNA]</scope>
    <source>
        <strain evidence="2 3">NCTC12229</strain>
    </source>
</reference>
<name>A0A378WGJ7_9NEIS</name>
<organism evidence="2 3">
    <name type="scientific">Neisseria zoodegmatis</name>
    <dbReference type="NCBI Taxonomy" id="326523"/>
    <lineage>
        <taxon>Bacteria</taxon>
        <taxon>Pseudomonadati</taxon>
        <taxon>Pseudomonadota</taxon>
        <taxon>Betaproteobacteria</taxon>
        <taxon>Neisseriales</taxon>
        <taxon>Neisseriaceae</taxon>
        <taxon>Neisseria</taxon>
    </lineage>
</organism>
<dbReference type="OrthoDB" id="9036115at2"/>
<accession>A0A378WGJ7</accession>
<dbReference type="Pfam" id="PF06527">
    <property type="entry name" value="TniQ"/>
    <property type="match status" value="1"/>
</dbReference>
<dbReference type="EMBL" id="UGRS01000001">
    <property type="protein sequence ID" value="SUA35825.1"/>
    <property type="molecule type" value="Genomic_DNA"/>
</dbReference>
<dbReference type="AlphaFoldDB" id="A0A378WGJ7"/>
<keyword evidence="2" id="KW-0067">ATP-binding</keyword>
<sequence length="341" mass="40794">MILPAHPKPYPDELFTSWLVRLAHANGLKVQTFCHLLFPNYEIWNRDIDRHTPDWLVNTLAEKTGCSTIRIKTTTLDSLQGRLFDKNNFSGQLTWINSLKANHRKRDNNAIVYCPLCLATDHETYFRKSWRIALYTFCPIHQIMMHDCCPKCGIYIAFHRQDLGKPNLQRFTELKYCWNCQYDLSNSPCENVIFFNDEIRLQWQNWLNQIANLDYLFNQSEKEQLKILHHFLAITTSKKLAPDLYSYLCKQIHQIPVQLERSRRLSWESRSLAERHSTIHACLWLIQNFPKNLFKAWQDKAVRYNHLLKDFNDCPQSFQEIILKMNRNVHKELYYSELIYY</sequence>
<dbReference type="InterPro" id="IPR009492">
    <property type="entry name" value="TniQ"/>
</dbReference>
<evidence type="ECO:0000259" key="1">
    <source>
        <dbReference type="Pfam" id="PF06527"/>
    </source>
</evidence>
<evidence type="ECO:0000313" key="2">
    <source>
        <dbReference type="EMBL" id="SUA35825.1"/>
    </source>
</evidence>
<keyword evidence="2" id="KW-0547">Nucleotide-binding</keyword>
<protein>
    <submittedName>
        <fullName evidence="2">Putative ATP-binding protein</fullName>
    </submittedName>
</protein>
<evidence type="ECO:0000313" key="3">
    <source>
        <dbReference type="Proteomes" id="UP000254055"/>
    </source>
</evidence>